<reference evidence="5" key="1">
    <citation type="submission" date="2021-03" db="EMBL/GenBank/DDBJ databases">
        <authorList>
            <person name="Wang G."/>
        </authorList>
    </citation>
    <scope>NUCLEOTIDE SEQUENCE</scope>
    <source>
        <strain evidence="5">KCTC 12899</strain>
    </source>
</reference>
<dbReference type="NCBIfam" id="NF005490">
    <property type="entry name" value="PRK07103.1"/>
    <property type="match status" value="1"/>
</dbReference>
<dbReference type="RefSeq" id="WP_207859124.1">
    <property type="nucleotide sequence ID" value="NZ_JAFREP010000010.1"/>
</dbReference>
<dbReference type="EMBL" id="JAFREP010000010">
    <property type="protein sequence ID" value="MBO1319303.1"/>
    <property type="molecule type" value="Genomic_DNA"/>
</dbReference>
<dbReference type="Pfam" id="PF02801">
    <property type="entry name" value="Ketoacyl-synt_C"/>
    <property type="match status" value="1"/>
</dbReference>
<name>A0A8J7U4D1_9BACT</name>
<feature type="domain" description="Ketosynthase family 3 (KS3)" evidence="4">
    <location>
        <begin position="6"/>
        <end position="407"/>
    </location>
</feature>
<organism evidence="5 6">
    <name type="scientific">Acanthopleuribacter pedis</name>
    <dbReference type="NCBI Taxonomy" id="442870"/>
    <lineage>
        <taxon>Bacteria</taxon>
        <taxon>Pseudomonadati</taxon>
        <taxon>Acidobacteriota</taxon>
        <taxon>Holophagae</taxon>
        <taxon>Acanthopleuribacterales</taxon>
        <taxon>Acanthopleuribacteraceae</taxon>
        <taxon>Acanthopleuribacter</taxon>
    </lineage>
</organism>
<dbReference type="PANTHER" id="PTHR11712:SF336">
    <property type="entry name" value="3-OXOACYL-[ACYL-CARRIER-PROTEIN] SYNTHASE, MITOCHONDRIAL"/>
    <property type="match status" value="1"/>
</dbReference>
<keyword evidence="2 3" id="KW-0808">Transferase</keyword>
<evidence type="ECO:0000256" key="1">
    <source>
        <dbReference type="ARBA" id="ARBA00008467"/>
    </source>
</evidence>
<evidence type="ECO:0000313" key="6">
    <source>
        <dbReference type="Proteomes" id="UP000664417"/>
    </source>
</evidence>
<dbReference type="Proteomes" id="UP000664417">
    <property type="component" value="Unassembled WGS sequence"/>
</dbReference>
<dbReference type="InterPro" id="IPR000794">
    <property type="entry name" value="Beta-ketoacyl_synthase"/>
</dbReference>
<dbReference type="SMART" id="SM00825">
    <property type="entry name" value="PKS_KS"/>
    <property type="match status" value="1"/>
</dbReference>
<dbReference type="InterPro" id="IPR014030">
    <property type="entry name" value="Ketoacyl_synth_N"/>
</dbReference>
<keyword evidence="6" id="KW-1185">Reference proteome</keyword>
<dbReference type="Gene3D" id="3.40.47.10">
    <property type="match status" value="2"/>
</dbReference>
<evidence type="ECO:0000256" key="2">
    <source>
        <dbReference type="ARBA" id="ARBA00022679"/>
    </source>
</evidence>
<dbReference type="Pfam" id="PF00109">
    <property type="entry name" value="ketoacyl-synt"/>
    <property type="match status" value="1"/>
</dbReference>
<comment type="caution">
    <text evidence="5">The sequence shown here is derived from an EMBL/GenBank/DDBJ whole genome shotgun (WGS) entry which is preliminary data.</text>
</comment>
<dbReference type="InterPro" id="IPR020841">
    <property type="entry name" value="PKS_Beta-ketoAc_synthase_dom"/>
</dbReference>
<dbReference type="PANTHER" id="PTHR11712">
    <property type="entry name" value="POLYKETIDE SYNTHASE-RELATED"/>
    <property type="match status" value="1"/>
</dbReference>
<evidence type="ECO:0000313" key="5">
    <source>
        <dbReference type="EMBL" id="MBO1319303.1"/>
    </source>
</evidence>
<dbReference type="CDD" id="cd00834">
    <property type="entry name" value="KAS_I_II"/>
    <property type="match status" value="1"/>
</dbReference>
<evidence type="ECO:0000259" key="4">
    <source>
        <dbReference type="PROSITE" id="PS52004"/>
    </source>
</evidence>
<evidence type="ECO:0000256" key="3">
    <source>
        <dbReference type="RuleBase" id="RU003694"/>
    </source>
</evidence>
<dbReference type="GO" id="GO:0005829">
    <property type="term" value="C:cytosol"/>
    <property type="evidence" value="ECO:0007669"/>
    <property type="project" value="TreeGrafter"/>
</dbReference>
<comment type="similarity">
    <text evidence="1 3">Belongs to the thiolase-like superfamily. Beta-ketoacyl-ACP synthases family.</text>
</comment>
<dbReference type="SUPFAM" id="SSF53901">
    <property type="entry name" value="Thiolase-like"/>
    <property type="match status" value="2"/>
</dbReference>
<gene>
    <name evidence="5" type="ORF">J3U88_12595</name>
</gene>
<dbReference type="InterPro" id="IPR016039">
    <property type="entry name" value="Thiolase-like"/>
</dbReference>
<accession>A0A8J7U4D1</accession>
<sequence>MNSALPSDLIISGMGVVSPIGIGIDAFRTGLLRGDHRFAIMQRPGRQTEDSAFLGAECGEIHLPRVPARVLRACSLPGKAALAALDEAWQNARLDGVDPSRIGLIIGGSNLQQRELTLTRQKYAERLAFLRPTYAMTFLDSDLCGLCTDLFPIRGFAYTLGGASAAGQLAVIQAADAVASGRVDVAVAVGALMDLSFWECAGFRAAGAMGSERFAEAPEQACRPFDEQRDGFIFGENCAALVVERAETSAQRGAAPRGLLRGTAVVMDGNRYPNPNADGEVRVIREALQAADLKPGEIDYINPHGTGSPLGDKTESEALLQCGLEHAPLNTTKSLTGHGLCAAGAVEIAATLVQMEAGRLHPSRNLDAPMNGALNFVGATARVQNVHNALCLSYGFGGVNTAVCLQNPRG</sequence>
<dbReference type="PROSITE" id="PS52004">
    <property type="entry name" value="KS3_2"/>
    <property type="match status" value="1"/>
</dbReference>
<dbReference type="GO" id="GO:0006633">
    <property type="term" value="P:fatty acid biosynthetic process"/>
    <property type="evidence" value="ECO:0007669"/>
    <property type="project" value="TreeGrafter"/>
</dbReference>
<dbReference type="AlphaFoldDB" id="A0A8J7U4D1"/>
<dbReference type="InterPro" id="IPR014031">
    <property type="entry name" value="Ketoacyl_synth_C"/>
</dbReference>
<proteinExistence type="inferred from homology"/>
<dbReference type="GO" id="GO:0004315">
    <property type="term" value="F:3-oxoacyl-[acyl-carrier-protein] synthase activity"/>
    <property type="evidence" value="ECO:0007669"/>
    <property type="project" value="TreeGrafter"/>
</dbReference>
<protein>
    <recommendedName>
        <fullName evidence="4">Ketosynthase family 3 (KS3) domain-containing protein</fullName>
    </recommendedName>
</protein>